<feature type="region of interest" description="Disordered" evidence="6">
    <location>
        <begin position="467"/>
        <end position="521"/>
    </location>
</feature>
<evidence type="ECO:0000256" key="4">
    <source>
        <dbReference type="ARBA" id="ARBA00023163"/>
    </source>
</evidence>
<name>A0ABR3BBW3_PHYBL</name>
<evidence type="ECO:0000256" key="1">
    <source>
        <dbReference type="ARBA" id="ARBA00004123"/>
    </source>
</evidence>
<keyword evidence="3" id="KW-0805">Transcription regulation</keyword>
<proteinExistence type="predicted"/>
<evidence type="ECO:0000313" key="9">
    <source>
        <dbReference type="Proteomes" id="UP001448207"/>
    </source>
</evidence>
<keyword evidence="5" id="KW-0539">Nucleus</keyword>
<dbReference type="InterPro" id="IPR050815">
    <property type="entry name" value="TF_fung"/>
</dbReference>
<dbReference type="Pfam" id="PF04082">
    <property type="entry name" value="Fungal_trans"/>
    <property type="match status" value="1"/>
</dbReference>
<evidence type="ECO:0000256" key="3">
    <source>
        <dbReference type="ARBA" id="ARBA00023015"/>
    </source>
</evidence>
<reference evidence="8 9" key="1">
    <citation type="submission" date="2024-04" db="EMBL/GenBank/DDBJ databases">
        <title>Symmetric and asymmetric DNA N6-adenine methylation regulates different biological responses in Mucorales.</title>
        <authorList>
            <consortium name="Lawrence Berkeley National Laboratory"/>
            <person name="Lax C."/>
            <person name="Mondo S.J."/>
            <person name="Osorio-Concepcion M."/>
            <person name="Muszewska A."/>
            <person name="Corrochano-Luque M."/>
            <person name="Gutierrez G."/>
            <person name="Riley R."/>
            <person name="Lipzen A."/>
            <person name="Guo J."/>
            <person name="Hundley H."/>
            <person name="Amirebrahimi M."/>
            <person name="Ng V."/>
            <person name="Lorenzo-Gutierrez D."/>
            <person name="Binder U."/>
            <person name="Yang J."/>
            <person name="Song Y."/>
            <person name="Canovas D."/>
            <person name="Navarro E."/>
            <person name="Freitag M."/>
            <person name="Gabaldon T."/>
            <person name="Grigoriev I.V."/>
            <person name="Corrochano L.M."/>
            <person name="Nicolas F.E."/>
            <person name="Garre V."/>
        </authorList>
    </citation>
    <scope>NUCLEOTIDE SEQUENCE [LARGE SCALE GENOMIC DNA]</scope>
    <source>
        <strain evidence="8 9">L51</strain>
    </source>
</reference>
<comment type="subcellular location">
    <subcellularLocation>
        <location evidence="1">Nucleus</location>
    </subcellularLocation>
</comment>
<sequence length="608" mass="67637">MNGTVSKPLLWSVLAIGARFSEHPNVKTDPPYLAGEKFAVKAASLINSDLFEPTLENLQFWGIMACLEYGRASGSRSWIYGSLAMRFCQELGLHKEDTLNEPILASDGSVDAVAMALRRRVFWSCLCIDKFSSAGTNNPQCFERMDCDAKAPNAAECMILRDPCFYASVDNKPVTNDSLMDIANHHMRMQQIFGDVNKYMNRAKSESASIVWPPIAEFSILDRKLRAWKENLPDRFQYTPNTLKFHKKNASVNYISLWLSSHAVWCSSMMVLHRGSLAHADMKPNEVPEEIYAGIQASISACKTSVDQATGIFRAMKDLCGYNILPYMGYSAYVFATVLMTSAFSKGPEAYKKSGDALQILYELIEGLKPYWLMCERLANMTKDLLAAHSRLYKTESRQSFPYGIKAEDVVPMNYRGSVQNQSMNSQSHTPGINISLAPSDISLSSLLTSNGPVTSTTQAYYNKNNGYFSTPDSSSSGGSITISQQHQNQNQNQQNQQNQQQTQSFPVLSEPYQNSNPSWGGEVDFNSLEFLYDSALFGQIMFDASKPSTIPVSGSYGYMPPINSEFSTSESSPQSSTPTTFGDTQGQNTRTSLQPYLNSERPLWNSS</sequence>
<gene>
    <name evidence="8" type="ORF">J3Q64DRAFT_1016796</name>
</gene>
<dbReference type="EMBL" id="JBCLYO010000001">
    <property type="protein sequence ID" value="KAL0096345.1"/>
    <property type="molecule type" value="Genomic_DNA"/>
</dbReference>
<feature type="compositionally biased region" description="Low complexity" evidence="6">
    <location>
        <begin position="470"/>
        <end position="504"/>
    </location>
</feature>
<accession>A0ABR3BBW3</accession>
<evidence type="ECO:0000313" key="8">
    <source>
        <dbReference type="EMBL" id="KAL0096345.1"/>
    </source>
</evidence>
<keyword evidence="9" id="KW-1185">Reference proteome</keyword>
<dbReference type="CDD" id="cd12148">
    <property type="entry name" value="fungal_TF_MHR"/>
    <property type="match status" value="1"/>
</dbReference>
<feature type="region of interest" description="Disordered" evidence="6">
    <location>
        <begin position="564"/>
        <end position="608"/>
    </location>
</feature>
<evidence type="ECO:0000256" key="5">
    <source>
        <dbReference type="ARBA" id="ARBA00023242"/>
    </source>
</evidence>
<dbReference type="InterPro" id="IPR007219">
    <property type="entry name" value="XnlR_reg_dom"/>
</dbReference>
<dbReference type="SMART" id="SM00906">
    <property type="entry name" value="Fungal_trans"/>
    <property type="match status" value="1"/>
</dbReference>
<dbReference type="Proteomes" id="UP001448207">
    <property type="component" value="Unassembled WGS sequence"/>
</dbReference>
<protein>
    <submittedName>
        <fullName evidence="8">Fungal-specific transcription factor domain-containing protein</fullName>
    </submittedName>
</protein>
<keyword evidence="2" id="KW-0479">Metal-binding</keyword>
<feature type="domain" description="Xylanolytic transcriptional activator regulatory" evidence="7">
    <location>
        <begin position="77"/>
        <end position="158"/>
    </location>
</feature>
<feature type="compositionally biased region" description="Low complexity" evidence="6">
    <location>
        <begin position="565"/>
        <end position="582"/>
    </location>
</feature>
<dbReference type="PANTHER" id="PTHR47338:SF27">
    <property type="entry name" value="ZN(II)2CYS6 TRANSCRIPTION FACTOR (EUROFUNG)"/>
    <property type="match status" value="1"/>
</dbReference>
<organism evidence="8 9">
    <name type="scientific">Phycomyces blakesleeanus</name>
    <dbReference type="NCBI Taxonomy" id="4837"/>
    <lineage>
        <taxon>Eukaryota</taxon>
        <taxon>Fungi</taxon>
        <taxon>Fungi incertae sedis</taxon>
        <taxon>Mucoromycota</taxon>
        <taxon>Mucoromycotina</taxon>
        <taxon>Mucoromycetes</taxon>
        <taxon>Mucorales</taxon>
        <taxon>Phycomycetaceae</taxon>
        <taxon>Phycomyces</taxon>
    </lineage>
</organism>
<evidence type="ECO:0000256" key="2">
    <source>
        <dbReference type="ARBA" id="ARBA00022723"/>
    </source>
</evidence>
<dbReference type="PANTHER" id="PTHR47338">
    <property type="entry name" value="ZN(II)2CYS6 TRANSCRIPTION FACTOR (EUROFUNG)-RELATED"/>
    <property type="match status" value="1"/>
</dbReference>
<feature type="compositionally biased region" description="Polar residues" evidence="6">
    <location>
        <begin position="583"/>
        <end position="598"/>
    </location>
</feature>
<evidence type="ECO:0000256" key="6">
    <source>
        <dbReference type="SAM" id="MobiDB-lite"/>
    </source>
</evidence>
<evidence type="ECO:0000259" key="7">
    <source>
        <dbReference type="SMART" id="SM00906"/>
    </source>
</evidence>
<keyword evidence="4" id="KW-0804">Transcription</keyword>
<comment type="caution">
    <text evidence="8">The sequence shown here is derived from an EMBL/GenBank/DDBJ whole genome shotgun (WGS) entry which is preliminary data.</text>
</comment>